<dbReference type="InterPro" id="IPR028082">
    <property type="entry name" value="Peripla_BP_I"/>
</dbReference>
<keyword evidence="6" id="KW-1185">Reference proteome</keyword>
<evidence type="ECO:0000256" key="2">
    <source>
        <dbReference type="ARBA" id="ARBA00023125"/>
    </source>
</evidence>
<keyword evidence="1" id="KW-0805">Transcription regulation</keyword>
<feature type="domain" description="Transcriptional regulator LacI/GalR-like sensor" evidence="4">
    <location>
        <begin position="112"/>
        <end position="270"/>
    </location>
</feature>
<reference evidence="5 6" key="1">
    <citation type="submission" date="2017-03" db="EMBL/GenBank/DDBJ databases">
        <authorList>
            <person name="Afonso C.L."/>
            <person name="Miller P.J."/>
            <person name="Scott M.A."/>
            <person name="Spackman E."/>
            <person name="Goraichik I."/>
            <person name="Dimitrov K.M."/>
            <person name="Suarez D.L."/>
            <person name="Swayne D.E."/>
        </authorList>
    </citation>
    <scope>NUCLEOTIDE SEQUENCE [LARGE SCALE GENOMIC DNA]</scope>
    <source>
        <strain evidence="5 6">CECT 7023</strain>
    </source>
</reference>
<proteinExistence type="predicted"/>
<keyword evidence="2" id="KW-0238">DNA-binding</keyword>
<accession>A0A1Y5TXF4</accession>
<sequence length="280" mass="29150">MTLACVVPDLTNPFYPSLFIGVQETAGTAGYDVVAVNTNGDKAREQALVQAATQGLYDGVVGVFFALGARDFTDMVGAGVPLVRIEASRKLGGPLAIDDLYVDNFTAARGSVEALIAAGHRKIAMIAGSGGPEKVRVQGYCSALKAAGLFPSLWEDENFSNEGGRRAAKRLLDAETGITAIVAANDLMAIGAMQVLTAAGLCVPDDVSVVGFDDILAAGLVTPGLCTVSLDQEGLGRRAAQMLLDRVTGKFVGPARVEERPFYVRNRGSCGAARSDAQPI</sequence>
<dbReference type="InterPro" id="IPR046335">
    <property type="entry name" value="LacI/GalR-like_sensor"/>
</dbReference>
<organism evidence="5 6">
    <name type="scientific">Roseisalinus antarcticus</name>
    <dbReference type="NCBI Taxonomy" id="254357"/>
    <lineage>
        <taxon>Bacteria</taxon>
        <taxon>Pseudomonadati</taxon>
        <taxon>Pseudomonadota</taxon>
        <taxon>Alphaproteobacteria</taxon>
        <taxon>Rhodobacterales</taxon>
        <taxon>Roseobacteraceae</taxon>
        <taxon>Roseisalinus</taxon>
    </lineage>
</organism>
<dbReference type="AlphaFoldDB" id="A0A1Y5TXF4"/>
<keyword evidence="3" id="KW-0804">Transcription</keyword>
<dbReference type="EMBL" id="FWFZ01000032">
    <property type="protein sequence ID" value="SLN74852.1"/>
    <property type="molecule type" value="Genomic_DNA"/>
</dbReference>
<dbReference type="GO" id="GO:0000976">
    <property type="term" value="F:transcription cis-regulatory region binding"/>
    <property type="evidence" value="ECO:0007669"/>
    <property type="project" value="TreeGrafter"/>
</dbReference>
<gene>
    <name evidence="5" type="primary">cytR_2</name>
    <name evidence="5" type="ORF">ROA7023_03853</name>
</gene>
<evidence type="ECO:0000313" key="6">
    <source>
        <dbReference type="Proteomes" id="UP000193900"/>
    </source>
</evidence>
<dbReference type="SUPFAM" id="SSF53822">
    <property type="entry name" value="Periplasmic binding protein-like I"/>
    <property type="match status" value="1"/>
</dbReference>
<evidence type="ECO:0000256" key="3">
    <source>
        <dbReference type="ARBA" id="ARBA00023163"/>
    </source>
</evidence>
<dbReference type="GO" id="GO:0003700">
    <property type="term" value="F:DNA-binding transcription factor activity"/>
    <property type="evidence" value="ECO:0007669"/>
    <property type="project" value="TreeGrafter"/>
</dbReference>
<dbReference type="PANTHER" id="PTHR30146">
    <property type="entry name" value="LACI-RELATED TRANSCRIPTIONAL REPRESSOR"/>
    <property type="match status" value="1"/>
</dbReference>
<evidence type="ECO:0000256" key="1">
    <source>
        <dbReference type="ARBA" id="ARBA00023015"/>
    </source>
</evidence>
<dbReference type="CDD" id="cd06267">
    <property type="entry name" value="PBP1_LacI_sugar_binding-like"/>
    <property type="match status" value="1"/>
</dbReference>
<dbReference type="Proteomes" id="UP000193900">
    <property type="component" value="Unassembled WGS sequence"/>
</dbReference>
<evidence type="ECO:0000259" key="4">
    <source>
        <dbReference type="Pfam" id="PF13377"/>
    </source>
</evidence>
<protein>
    <submittedName>
        <fullName evidence="5">HTH-type transcriptional repressor CytR</fullName>
    </submittedName>
</protein>
<evidence type="ECO:0000313" key="5">
    <source>
        <dbReference type="EMBL" id="SLN74852.1"/>
    </source>
</evidence>
<dbReference type="Pfam" id="PF13377">
    <property type="entry name" value="Peripla_BP_3"/>
    <property type="match status" value="1"/>
</dbReference>
<dbReference type="Gene3D" id="3.40.50.2300">
    <property type="match status" value="2"/>
</dbReference>
<dbReference type="PANTHER" id="PTHR30146:SF109">
    <property type="entry name" value="HTH-TYPE TRANSCRIPTIONAL REGULATOR GALS"/>
    <property type="match status" value="1"/>
</dbReference>
<name>A0A1Y5TXF4_9RHOB</name>